<dbReference type="HOGENOM" id="CLU_042161_0_0_1"/>
<feature type="disulfide bond" evidence="2">
    <location>
        <begin position="243"/>
        <end position="286"/>
    </location>
</feature>
<dbReference type="PROSITE" id="PS50234">
    <property type="entry name" value="VWFA"/>
    <property type="match status" value="2"/>
</dbReference>
<dbReference type="OMA" id="ILAFRAC"/>
<dbReference type="AlphaFoldDB" id="H2YY71"/>
<sequence length="501" mass="54870">MYNSVCTFQCNETAGYSLYPEGLSEITCLPDSWSFSAPCCARACLPNSVVDMIIILDSSSSVGAENWQVMKQFVKDIIELFDISELGTHIAIFRYNRRPDRTSQILLNDYVGDKQGLLAALDEMPYNGRGTWIGKALDHAKDFILEIRNGDRSDVRDVVLTITDGRSKDDVSVVSEELRAEGALTYVVGLIPSNGKGPRGEELLRIAGSPERVTMTTGFENVDDIFERMLSKELCGHPCDVKCNPSHVAPENGKMRCSDGNMEGSRCVFSCDNAAFELRGEPVSICMDQMQTGVWSSPTPTCQARCPAFGVIDLVIVLDSSSSFGKKNWDMMKAFVRNILNSFEISSIAARAAIFRYNSKVYTDSQILLGDFPDNKTALLAAYDAIIHNGRGTKTGQALLHVNNTILNEVGGNRPEAQDVVITITDGRSEDDVAVVSGSLRSRGALTYAIGVMPPNSKGVDEQQMLSVAGQPSNIFIARNDFEGVYEKLIKKLDLDICVNV</sequence>
<dbReference type="InterPro" id="IPR050525">
    <property type="entry name" value="ECM_Assembly_Org"/>
</dbReference>
<dbReference type="STRING" id="51511.ENSCSAVP00000010282"/>
<feature type="domain" description="Sushi" evidence="4">
    <location>
        <begin position="1"/>
        <end position="42"/>
    </location>
</feature>
<evidence type="ECO:0000256" key="1">
    <source>
        <dbReference type="ARBA" id="ARBA00023157"/>
    </source>
</evidence>
<evidence type="ECO:0008006" key="7">
    <source>
        <dbReference type="Google" id="ProtNLM"/>
    </source>
</evidence>
<dbReference type="Gene3D" id="3.40.50.410">
    <property type="entry name" value="von Willebrand factor, type A domain"/>
    <property type="match status" value="2"/>
</dbReference>
<keyword evidence="6" id="KW-1185">Reference proteome</keyword>
<dbReference type="SMART" id="SM00032">
    <property type="entry name" value="CCP"/>
    <property type="match status" value="1"/>
</dbReference>
<dbReference type="Proteomes" id="UP000007875">
    <property type="component" value="Unassembled WGS sequence"/>
</dbReference>
<dbReference type="Pfam" id="PF00092">
    <property type="entry name" value="VWA"/>
    <property type="match status" value="2"/>
</dbReference>
<dbReference type="PROSITE" id="PS50923">
    <property type="entry name" value="SUSHI"/>
    <property type="match status" value="2"/>
</dbReference>
<dbReference type="SMART" id="SM00327">
    <property type="entry name" value="VWA"/>
    <property type="match status" value="2"/>
</dbReference>
<keyword evidence="1 2" id="KW-1015">Disulfide bond</keyword>
<comment type="caution">
    <text evidence="2">Lacks conserved residue(s) required for the propagation of feature annotation.</text>
</comment>
<reference evidence="6" key="1">
    <citation type="submission" date="2003-08" db="EMBL/GenBank/DDBJ databases">
        <authorList>
            <person name="Birren B."/>
            <person name="Nusbaum C."/>
            <person name="Abebe A."/>
            <person name="Abouelleil A."/>
            <person name="Adekoya E."/>
            <person name="Ait-zahra M."/>
            <person name="Allen N."/>
            <person name="Allen T."/>
            <person name="An P."/>
            <person name="Anderson M."/>
            <person name="Anderson S."/>
            <person name="Arachchi H."/>
            <person name="Armbruster J."/>
            <person name="Bachantsang P."/>
            <person name="Baldwin J."/>
            <person name="Barry A."/>
            <person name="Bayul T."/>
            <person name="Blitshsteyn B."/>
            <person name="Bloom T."/>
            <person name="Blye J."/>
            <person name="Boguslavskiy L."/>
            <person name="Borowsky M."/>
            <person name="Boukhgalter B."/>
            <person name="Brunache A."/>
            <person name="Butler J."/>
            <person name="Calixte N."/>
            <person name="Calvo S."/>
            <person name="Camarata J."/>
            <person name="Campo K."/>
            <person name="Chang J."/>
            <person name="Cheshatsang Y."/>
            <person name="Citroen M."/>
            <person name="Collymore A."/>
            <person name="Considine T."/>
            <person name="Cook A."/>
            <person name="Cooke P."/>
            <person name="Corum B."/>
            <person name="Cuomo C."/>
            <person name="David R."/>
            <person name="Dawoe T."/>
            <person name="Degray S."/>
            <person name="Dodge S."/>
            <person name="Dooley K."/>
            <person name="Dorje P."/>
            <person name="Dorjee K."/>
            <person name="Dorris L."/>
            <person name="Duffey N."/>
            <person name="Dupes A."/>
            <person name="Elkins T."/>
            <person name="Engels R."/>
            <person name="Erickson J."/>
            <person name="Farina A."/>
            <person name="Faro S."/>
            <person name="Ferreira P."/>
            <person name="Fischer H."/>
            <person name="Fitzgerald M."/>
            <person name="Foley K."/>
            <person name="Gage D."/>
            <person name="Galagan J."/>
            <person name="Gearin G."/>
            <person name="Gnerre S."/>
            <person name="Gnirke A."/>
            <person name="Goyette A."/>
            <person name="Graham J."/>
            <person name="Grandbois E."/>
            <person name="Gyaltsen K."/>
            <person name="Hafez N."/>
            <person name="Hagopian D."/>
            <person name="Hagos B."/>
            <person name="Hall J."/>
            <person name="Hatcher B."/>
            <person name="Heller A."/>
            <person name="Higgins H."/>
            <person name="Honan T."/>
            <person name="Horn A."/>
            <person name="Houde N."/>
            <person name="Hughes L."/>
            <person name="Hulme W."/>
            <person name="Husby E."/>
            <person name="Iliev I."/>
            <person name="Jaffe D."/>
            <person name="Jones C."/>
            <person name="Kamal M."/>
            <person name="Kamat A."/>
            <person name="Kamvysselis M."/>
            <person name="Karlsson E."/>
            <person name="Kells C."/>
            <person name="Kieu A."/>
            <person name="Kisner P."/>
            <person name="Kodira C."/>
            <person name="Kulbokas E."/>
            <person name="Labutti K."/>
            <person name="Lama D."/>
            <person name="Landers T."/>
            <person name="Leger J."/>
            <person name="Levine S."/>
            <person name="Lewis D."/>
            <person name="Lewis T."/>
            <person name="Lindblad-toh K."/>
            <person name="Liu X."/>
            <person name="Lokyitsang T."/>
            <person name="Lokyitsang Y."/>
            <person name="Lucien O."/>
            <person name="Lui A."/>
            <person name="Ma L.J."/>
            <person name="Mabbitt R."/>
            <person name="Macdonald J."/>
            <person name="Maclean C."/>
            <person name="Major J."/>
            <person name="Manning J."/>
            <person name="Marabella R."/>
            <person name="Maru K."/>
            <person name="Matthews C."/>
            <person name="Mauceli E."/>
            <person name="Mccarthy M."/>
            <person name="Mcdonough S."/>
            <person name="Mcghee T."/>
            <person name="Meldrim J."/>
            <person name="Meneus L."/>
            <person name="Mesirov J."/>
            <person name="Mihalev A."/>
            <person name="Mihova T."/>
            <person name="Mikkelsen T."/>
            <person name="Mlenga V."/>
            <person name="Moru K."/>
            <person name="Mozes J."/>
            <person name="Mulrain L."/>
            <person name="Munson G."/>
            <person name="Naylor J."/>
            <person name="Newes C."/>
            <person name="Nguyen C."/>
            <person name="Nguyen N."/>
            <person name="Nguyen T."/>
            <person name="Nicol R."/>
            <person name="Nielsen C."/>
            <person name="Nizzari M."/>
            <person name="Norbu C."/>
            <person name="Norbu N."/>
            <person name="O'donnell P."/>
            <person name="Okoawo O."/>
            <person name="O'leary S."/>
            <person name="Omotosho B."/>
            <person name="O'neill K."/>
            <person name="Osman S."/>
            <person name="Parker S."/>
            <person name="Perrin D."/>
            <person name="Phunkhang P."/>
            <person name="Piqani B."/>
            <person name="Purcell S."/>
            <person name="Rachupka T."/>
            <person name="Ramasamy U."/>
            <person name="Rameau R."/>
            <person name="Ray V."/>
            <person name="Raymond C."/>
            <person name="Retta R."/>
            <person name="Richardson S."/>
            <person name="Rise C."/>
            <person name="Rodriguez J."/>
            <person name="Rogers J."/>
            <person name="Rogov P."/>
            <person name="Rutman M."/>
            <person name="Schupbach R."/>
            <person name="Seaman C."/>
            <person name="Settipalli S."/>
            <person name="Sharpe T."/>
            <person name="Sheridan J."/>
            <person name="Sherpa N."/>
            <person name="Shi J."/>
            <person name="Smirnov S."/>
            <person name="Smith C."/>
            <person name="Sougnez C."/>
            <person name="Spencer B."/>
            <person name="Stalker J."/>
            <person name="Stange-thomann N."/>
            <person name="Stavropoulos S."/>
            <person name="Stetson K."/>
            <person name="Stone C."/>
            <person name="Stone S."/>
            <person name="Stubbs M."/>
            <person name="Talamas J."/>
            <person name="Tchuinga P."/>
            <person name="Tenzing P."/>
            <person name="Tesfaye S."/>
            <person name="Theodore J."/>
            <person name="Thoulutsang Y."/>
            <person name="Topham K."/>
            <person name="Towey S."/>
            <person name="Tsamla T."/>
            <person name="Tsomo N."/>
            <person name="Vallee D."/>
            <person name="Vassiliev H."/>
            <person name="Venkataraman V."/>
            <person name="Vinson J."/>
            <person name="Vo A."/>
            <person name="Wade C."/>
            <person name="Wang S."/>
            <person name="Wangchuk T."/>
            <person name="Wangdi T."/>
            <person name="Whittaker C."/>
            <person name="Wilkinson J."/>
            <person name="Wu Y."/>
            <person name="Wyman D."/>
            <person name="Yadav S."/>
            <person name="Yang S."/>
            <person name="Yang X."/>
            <person name="Yeager S."/>
            <person name="Yee E."/>
            <person name="Young G."/>
            <person name="Zainoun J."/>
            <person name="Zembeck L."/>
            <person name="Zimmer A."/>
            <person name="Zody M."/>
            <person name="Lander E."/>
        </authorList>
    </citation>
    <scope>NUCLEOTIDE SEQUENCE [LARGE SCALE GENOMIC DNA]</scope>
</reference>
<feature type="domain" description="Sushi" evidence="4">
    <location>
        <begin position="241"/>
        <end position="304"/>
    </location>
</feature>
<keyword evidence="2" id="KW-0768">Sushi</keyword>
<dbReference type="SUPFAM" id="SSF57535">
    <property type="entry name" value="Complement control module/SCR domain"/>
    <property type="match status" value="1"/>
</dbReference>
<accession>H2YY71</accession>
<dbReference type="FunCoup" id="H2YY71">
    <property type="interactions" value="1"/>
</dbReference>
<feature type="domain" description="VWFA" evidence="3">
    <location>
        <begin position="313"/>
        <end position="493"/>
    </location>
</feature>
<evidence type="ECO:0000259" key="3">
    <source>
        <dbReference type="PROSITE" id="PS50234"/>
    </source>
</evidence>
<protein>
    <recommendedName>
        <fullName evidence="7">VWFA domain-containing protein</fullName>
    </recommendedName>
</protein>
<dbReference type="InterPro" id="IPR036465">
    <property type="entry name" value="vWFA_dom_sf"/>
</dbReference>
<feature type="domain" description="VWFA" evidence="3">
    <location>
        <begin position="51"/>
        <end position="229"/>
    </location>
</feature>
<dbReference type="SUPFAM" id="SSF53300">
    <property type="entry name" value="vWA-like"/>
    <property type="match status" value="2"/>
</dbReference>
<organism evidence="5 6">
    <name type="scientific">Ciona savignyi</name>
    <name type="common">Pacific transparent sea squirt</name>
    <dbReference type="NCBI Taxonomy" id="51511"/>
    <lineage>
        <taxon>Eukaryota</taxon>
        <taxon>Metazoa</taxon>
        <taxon>Chordata</taxon>
        <taxon>Tunicata</taxon>
        <taxon>Ascidiacea</taxon>
        <taxon>Phlebobranchia</taxon>
        <taxon>Cionidae</taxon>
        <taxon>Ciona</taxon>
    </lineage>
</organism>
<evidence type="ECO:0000259" key="4">
    <source>
        <dbReference type="PROSITE" id="PS50923"/>
    </source>
</evidence>
<dbReference type="InterPro" id="IPR002035">
    <property type="entry name" value="VWF_A"/>
</dbReference>
<dbReference type="PANTHER" id="PTHR24020">
    <property type="entry name" value="COLLAGEN ALPHA"/>
    <property type="match status" value="1"/>
</dbReference>
<dbReference type="PANTHER" id="PTHR24020:SF87">
    <property type="entry name" value="COLLAGEN ALPHA-1(VI) CHAIN-LIKE"/>
    <property type="match status" value="1"/>
</dbReference>
<dbReference type="InterPro" id="IPR035976">
    <property type="entry name" value="Sushi/SCR/CCP_sf"/>
</dbReference>
<reference evidence="5" key="3">
    <citation type="submission" date="2025-09" db="UniProtKB">
        <authorList>
            <consortium name="Ensembl"/>
        </authorList>
    </citation>
    <scope>IDENTIFICATION</scope>
</reference>
<reference evidence="5" key="2">
    <citation type="submission" date="2025-08" db="UniProtKB">
        <authorList>
            <consortium name="Ensembl"/>
        </authorList>
    </citation>
    <scope>IDENTIFICATION</scope>
</reference>
<dbReference type="PRINTS" id="PR00453">
    <property type="entry name" value="VWFADOMAIN"/>
</dbReference>
<dbReference type="InParanoid" id="H2YY71"/>
<dbReference type="CDD" id="cd01450">
    <property type="entry name" value="vWFA_subfamily_ECM"/>
    <property type="match status" value="1"/>
</dbReference>
<proteinExistence type="predicted"/>
<evidence type="ECO:0000256" key="2">
    <source>
        <dbReference type="PROSITE-ProRule" id="PRU00302"/>
    </source>
</evidence>
<dbReference type="CDD" id="cd00033">
    <property type="entry name" value="CCP"/>
    <property type="match status" value="2"/>
</dbReference>
<dbReference type="InterPro" id="IPR000436">
    <property type="entry name" value="Sushi_SCR_CCP_dom"/>
</dbReference>
<name>H2YY71_CIOSA</name>
<evidence type="ECO:0000313" key="6">
    <source>
        <dbReference type="Proteomes" id="UP000007875"/>
    </source>
</evidence>
<dbReference type="eggNOG" id="KOG1217">
    <property type="taxonomic scope" value="Eukaryota"/>
</dbReference>
<dbReference type="GeneTree" id="ENSGT00940000163557"/>
<evidence type="ECO:0000313" key="5">
    <source>
        <dbReference type="Ensembl" id="ENSCSAVP00000010282.1"/>
    </source>
</evidence>
<dbReference type="Ensembl" id="ENSCSAVT00000010407.1">
    <property type="protein sequence ID" value="ENSCSAVP00000010282.1"/>
    <property type="gene ID" value="ENSCSAVG00000006063.1"/>
</dbReference>
<dbReference type="Gene3D" id="2.10.70.10">
    <property type="entry name" value="Complement Module, domain 1"/>
    <property type="match status" value="2"/>
</dbReference>